<proteinExistence type="predicted"/>
<dbReference type="Proteomes" id="UP000003438">
    <property type="component" value="Unassembled WGS sequence"/>
</dbReference>
<evidence type="ECO:0000259" key="1">
    <source>
        <dbReference type="Pfam" id="PF00534"/>
    </source>
</evidence>
<evidence type="ECO:0000313" key="2">
    <source>
        <dbReference type="EMBL" id="EFB75173.1"/>
    </source>
</evidence>
<dbReference type="SUPFAM" id="SSF53756">
    <property type="entry name" value="UDP-Glycosyltransferase/glycogen phosphorylase"/>
    <property type="match status" value="1"/>
</dbReference>
<dbReference type="PANTHER" id="PTHR45947">
    <property type="entry name" value="SULFOQUINOVOSYL TRANSFERASE SQD2"/>
    <property type="match status" value="1"/>
</dbReference>
<dbReference type="PANTHER" id="PTHR45947:SF15">
    <property type="entry name" value="TEICHURONIC ACID BIOSYNTHESIS GLYCOSYLTRANSFERASE TUAC-RELATED"/>
    <property type="match status" value="1"/>
</dbReference>
<dbReference type="STRING" id="411471.SUBVAR_06531"/>
<dbReference type="GO" id="GO:0016757">
    <property type="term" value="F:glycosyltransferase activity"/>
    <property type="evidence" value="ECO:0007669"/>
    <property type="project" value="UniProtKB-KW"/>
</dbReference>
<dbReference type="InterPro" id="IPR001296">
    <property type="entry name" value="Glyco_trans_1"/>
</dbReference>
<dbReference type="OrthoDB" id="9795068at2"/>
<keyword evidence="3" id="KW-1185">Reference proteome</keyword>
<keyword evidence="2" id="KW-0808">Transferase</keyword>
<dbReference type="eggNOG" id="COG0438">
    <property type="taxonomic scope" value="Bacteria"/>
</dbReference>
<dbReference type="AlphaFoldDB" id="D1PQ63"/>
<dbReference type="Pfam" id="PF00534">
    <property type="entry name" value="Glycos_transf_1"/>
    <property type="match status" value="1"/>
</dbReference>
<sequence length="397" mass="43869">MLRKTAEGVPEAMHVCFVVEGYPVPQDPFMPFIRNTVAEMARQGVQCTVIAPQSVTRAVMHKVPIRPRHWQDVVEPGRAVVDIWQPWYITLSNRGGRFNLDQMIRAARKVYRTQVSKQSVDLLYAHFWHTGVAASLLDDAKPLFVACGESKIAVQECFTPQEIRKMLDQLSGTIYVSTKSYEESLKLGLQQEGKPYVILPNGYDPQRFPPMDRQAARQKLGWPQDACVAAFVGAFDARKGAARVSQALTEVNRARPVYACFIGDGPERPDCPNLLHAGRVDHAQVATYLNAADFFVLPTTHEGCCNAIIEALACGLPVISSTGSFNDDVLTPENSIRIDPMDVQALAKAIDTLAADPERRRALAAGARATAAGLTIEQRVRRLIAFLEQIEDQPECG</sequence>
<gene>
    <name evidence="2" type="ORF">SUBVAR_06531</name>
</gene>
<dbReference type="Gene3D" id="3.40.50.2000">
    <property type="entry name" value="Glycogen Phosphorylase B"/>
    <property type="match status" value="2"/>
</dbReference>
<accession>D1PQ63</accession>
<protein>
    <submittedName>
        <fullName evidence="2">Glycosyltransferase, group 1 family protein</fullName>
        <ecNumber evidence="2">2.4.-.-</ecNumber>
    </submittedName>
</protein>
<dbReference type="CAZy" id="GT4">
    <property type="family name" value="Glycosyltransferase Family 4"/>
</dbReference>
<feature type="domain" description="Glycosyl transferase family 1" evidence="1">
    <location>
        <begin position="212"/>
        <end position="368"/>
    </location>
</feature>
<evidence type="ECO:0000313" key="3">
    <source>
        <dbReference type="Proteomes" id="UP000003438"/>
    </source>
</evidence>
<comment type="caution">
    <text evidence="2">The sequence shown here is derived from an EMBL/GenBank/DDBJ whole genome shotgun (WGS) entry which is preliminary data.</text>
</comment>
<dbReference type="HOGENOM" id="CLU_009583_2_4_9"/>
<dbReference type="InterPro" id="IPR050194">
    <property type="entry name" value="Glycosyltransferase_grp1"/>
</dbReference>
<organism evidence="2 3">
    <name type="scientific">Subdoligranulum variabile DSM 15176</name>
    <dbReference type="NCBI Taxonomy" id="411471"/>
    <lineage>
        <taxon>Bacteria</taxon>
        <taxon>Bacillati</taxon>
        <taxon>Bacillota</taxon>
        <taxon>Clostridia</taxon>
        <taxon>Eubacteriales</taxon>
        <taxon>Oscillospiraceae</taxon>
        <taxon>Subdoligranulum</taxon>
    </lineage>
</organism>
<reference evidence="2" key="1">
    <citation type="submission" date="2009-12" db="EMBL/GenBank/DDBJ databases">
        <authorList>
            <person name="Weinstock G."/>
            <person name="Sodergren E."/>
            <person name="Clifton S."/>
            <person name="Fulton L."/>
            <person name="Fulton B."/>
            <person name="Courtney L."/>
            <person name="Fronick C."/>
            <person name="Harrison M."/>
            <person name="Strong C."/>
            <person name="Farmer C."/>
            <person name="Delahaunty K."/>
            <person name="Markovic C."/>
            <person name="Hall O."/>
            <person name="Minx P."/>
            <person name="Tomlinson C."/>
            <person name="Mitreva M."/>
            <person name="Nelson J."/>
            <person name="Hou S."/>
            <person name="Wollam A."/>
            <person name="Pepin K.H."/>
            <person name="Johnson M."/>
            <person name="Bhonagiri V."/>
            <person name="Nash W.E."/>
            <person name="Warren W."/>
            <person name="Chinwalla A."/>
            <person name="Mardis E.R."/>
            <person name="Wilson R.K."/>
        </authorList>
    </citation>
    <scope>NUCLEOTIDE SEQUENCE [LARGE SCALE GENOMIC DNA]</scope>
    <source>
        <strain evidence="2">DSM 15176</strain>
    </source>
</reference>
<keyword evidence="2" id="KW-0328">Glycosyltransferase</keyword>
<dbReference type="EC" id="2.4.-.-" evidence="2"/>
<dbReference type="EMBL" id="ACBY02000032">
    <property type="protein sequence ID" value="EFB75173.1"/>
    <property type="molecule type" value="Genomic_DNA"/>
</dbReference>
<name>D1PQ63_9FIRM</name>